<dbReference type="Pfam" id="PF03419">
    <property type="entry name" value="Peptidase_U4"/>
    <property type="match status" value="1"/>
</dbReference>
<keyword evidence="1" id="KW-0749">Sporulation</keyword>
<dbReference type="EMBL" id="JACRSU010000001">
    <property type="protein sequence ID" value="MBC8539893.1"/>
    <property type="molecule type" value="Genomic_DNA"/>
</dbReference>
<keyword evidence="3" id="KW-1133">Transmembrane helix</keyword>
<dbReference type="InterPro" id="IPR005081">
    <property type="entry name" value="SpoIIGA"/>
</dbReference>
<proteinExistence type="inferred from homology"/>
<keyword evidence="5" id="KW-1185">Reference proteome</keyword>
<dbReference type="GO" id="GO:0030435">
    <property type="term" value="P:sporulation resulting in formation of a cellular spore"/>
    <property type="evidence" value="ECO:0007669"/>
    <property type="project" value="UniProtKB-KW"/>
</dbReference>
<comment type="caution">
    <text evidence="4">The sequence shown here is derived from an EMBL/GenBank/DDBJ whole genome shotgun (WGS) entry which is preliminary data.</text>
</comment>
<keyword evidence="1" id="KW-0645">Protease</keyword>
<feature type="active site" evidence="2">
    <location>
        <position position="182"/>
    </location>
</feature>
<gene>
    <name evidence="4" type="ORF">H8698_02745</name>
</gene>
<comment type="function">
    <text evidence="1">Probable aspartic protease that is responsible for the proteolytic cleavage of the RNA polymerase sigma E factor (SigE/spoIIGB) to yield the active peptide in the mother cell during sporulation. Responds to a signal from the forespore that is triggered by the extracellular signal protein SpoIIR.</text>
</comment>
<feature type="transmembrane region" description="Helical" evidence="3">
    <location>
        <begin position="6"/>
        <end position="28"/>
    </location>
</feature>
<keyword evidence="1" id="KW-0378">Hydrolase</keyword>
<dbReference type="RefSeq" id="WP_249311080.1">
    <property type="nucleotide sequence ID" value="NZ_JACRSU010000001.1"/>
</dbReference>
<organism evidence="4 5">
    <name type="scientific">Congzhengia minquanensis</name>
    <dbReference type="NCBI Taxonomy" id="2763657"/>
    <lineage>
        <taxon>Bacteria</taxon>
        <taxon>Bacillati</taxon>
        <taxon>Bacillota</taxon>
        <taxon>Clostridia</taxon>
        <taxon>Eubacteriales</taxon>
        <taxon>Oscillospiraceae</taxon>
        <taxon>Congzhengia</taxon>
    </lineage>
</organism>
<dbReference type="EC" id="3.4.23.-" evidence="1"/>
<protein>
    <recommendedName>
        <fullName evidence="1">Sporulation sigma-E factor-processing peptidase</fullName>
        <ecNumber evidence="1">3.4.23.-</ecNumber>
    </recommendedName>
    <alternativeName>
        <fullName evidence="1">Membrane-associated aspartic protease</fullName>
    </alternativeName>
    <alternativeName>
        <fullName evidence="1">Stage II sporulation protein GA</fullName>
    </alternativeName>
</protein>
<dbReference type="GO" id="GO:0006508">
    <property type="term" value="P:proteolysis"/>
    <property type="evidence" value="ECO:0007669"/>
    <property type="project" value="UniProtKB-KW"/>
</dbReference>
<dbReference type="GO" id="GO:0030436">
    <property type="term" value="P:asexual sporulation"/>
    <property type="evidence" value="ECO:0007669"/>
    <property type="project" value="InterPro"/>
</dbReference>
<evidence type="ECO:0000313" key="5">
    <source>
        <dbReference type="Proteomes" id="UP000611762"/>
    </source>
</evidence>
<reference evidence="4" key="1">
    <citation type="submission" date="2020-08" db="EMBL/GenBank/DDBJ databases">
        <title>Genome public.</title>
        <authorList>
            <person name="Liu C."/>
            <person name="Sun Q."/>
        </authorList>
    </citation>
    <scope>NUCLEOTIDE SEQUENCE</scope>
    <source>
        <strain evidence="4">H8</strain>
    </source>
</reference>
<keyword evidence="1 3" id="KW-0472">Membrane</keyword>
<dbReference type="PIRSF" id="PIRSF018571">
    <property type="entry name" value="SpoIIGA"/>
    <property type="match status" value="1"/>
</dbReference>
<dbReference type="AlphaFoldDB" id="A0A926DKU2"/>
<evidence type="ECO:0000256" key="1">
    <source>
        <dbReference type="PIRNR" id="PIRNR018571"/>
    </source>
</evidence>
<keyword evidence="1" id="KW-0064">Aspartyl protease</keyword>
<feature type="transmembrane region" description="Helical" evidence="3">
    <location>
        <begin position="92"/>
        <end position="110"/>
    </location>
</feature>
<evidence type="ECO:0000256" key="3">
    <source>
        <dbReference type="SAM" id="Phobius"/>
    </source>
</evidence>
<keyword evidence="1" id="KW-1003">Cell membrane</keyword>
<name>A0A926DKU2_9FIRM</name>
<evidence type="ECO:0000256" key="2">
    <source>
        <dbReference type="PIRSR" id="PIRSR018571-1"/>
    </source>
</evidence>
<dbReference type="GO" id="GO:0005886">
    <property type="term" value="C:plasma membrane"/>
    <property type="evidence" value="ECO:0007669"/>
    <property type="project" value="UniProtKB-SubCell"/>
</dbReference>
<evidence type="ECO:0000313" key="4">
    <source>
        <dbReference type="EMBL" id="MBC8539893.1"/>
    </source>
</evidence>
<sequence>MTVKVYVDVLFIINFIIDYILLSITSLFVKKRPSIVKTCLASALGAVYAAFVFFIPLGTFFIFTLSALTSLFMVIITYGVRNAAFLFKNIAVFYLVSFVTSGVGFAVLFLGNRYGKINFAVNAGVFYADINAYTMLAIFVVSVTVIHLAVGYVKKQRIKAQFLYNVTIEKNGKSVTDTALFDTGNFLRDPISQNSVLVAEWQTVSAFFSGGTLSECVAKHPGEFLYIPCHGINGNAGLFAFRPDKIISDEITLSDSVFVGISETPLDKEGGYRMILPNDSTCINRTERM</sequence>
<comment type="subcellular location">
    <subcellularLocation>
        <location evidence="1">Cell membrane</location>
    </subcellularLocation>
</comment>
<comment type="similarity">
    <text evidence="1">Belongs to the peptidase U4 family.</text>
</comment>
<feature type="transmembrane region" description="Helical" evidence="3">
    <location>
        <begin position="130"/>
        <end position="153"/>
    </location>
</feature>
<feature type="transmembrane region" description="Helical" evidence="3">
    <location>
        <begin position="60"/>
        <end position="80"/>
    </location>
</feature>
<dbReference type="Proteomes" id="UP000611762">
    <property type="component" value="Unassembled WGS sequence"/>
</dbReference>
<keyword evidence="3" id="KW-0812">Transmembrane</keyword>
<dbReference type="GO" id="GO:0004190">
    <property type="term" value="F:aspartic-type endopeptidase activity"/>
    <property type="evidence" value="ECO:0007669"/>
    <property type="project" value="UniProtKB-KW"/>
</dbReference>
<accession>A0A926DKU2</accession>